<dbReference type="AlphaFoldDB" id="A0A7X4W5K7"/>
<keyword evidence="17" id="KW-1185">Reference proteome</keyword>
<reference evidence="16 17" key="1">
    <citation type="submission" date="2019-12" db="EMBL/GenBank/DDBJ databases">
        <title>Draft genome sequencing of Halomonas alimentaria DSM 15356.</title>
        <authorList>
            <person name="Pandiyan K."/>
            <person name="Kushwaha P."/>
            <person name="Gowdham M."/>
            <person name="Chakdar H."/>
            <person name="Singh A."/>
            <person name="Kumar M."/>
            <person name="Saxena A.K."/>
        </authorList>
    </citation>
    <scope>NUCLEOTIDE SEQUENCE [LARGE SCALE GENOMIC DNA]</scope>
    <source>
        <strain evidence="16 17">DSM 15356</strain>
    </source>
</reference>
<evidence type="ECO:0000256" key="10">
    <source>
        <dbReference type="ARBA" id="ARBA00029986"/>
    </source>
</evidence>
<dbReference type="InterPro" id="IPR005215">
    <property type="entry name" value="Trig_fac"/>
</dbReference>
<evidence type="ECO:0000256" key="3">
    <source>
        <dbReference type="ARBA" id="ARBA00013194"/>
    </source>
</evidence>
<dbReference type="InterPro" id="IPR046357">
    <property type="entry name" value="PPIase_dom_sf"/>
</dbReference>
<evidence type="ECO:0000256" key="1">
    <source>
        <dbReference type="ARBA" id="ARBA00000971"/>
    </source>
</evidence>
<evidence type="ECO:0000256" key="8">
    <source>
        <dbReference type="ARBA" id="ARBA00023235"/>
    </source>
</evidence>
<dbReference type="OrthoDB" id="9767721at2"/>
<dbReference type="InterPro" id="IPR008881">
    <property type="entry name" value="Trigger_fac_ribosome-bd_bac"/>
</dbReference>
<evidence type="ECO:0000256" key="9">
    <source>
        <dbReference type="ARBA" id="ARBA00023306"/>
    </source>
</evidence>
<evidence type="ECO:0000256" key="13">
    <source>
        <dbReference type="RuleBase" id="RU003914"/>
    </source>
</evidence>
<evidence type="ECO:0000259" key="15">
    <source>
        <dbReference type="PROSITE" id="PS50059"/>
    </source>
</evidence>
<feature type="region of interest" description="Disordered" evidence="14">
    <location>
        <begin position="429"/>
        <end position="454"/>
    </location>
</feature>
<keyword evidence="9 11" id="KW-0131">Cell cycle</keyword>
<dbReference type="PIRSF" id="PIRSF003095">
    <property type="entry name" value="Trigger_factor"/>
    <property type="match status" value="1"/>
</dbReference>
<comment type="function">
    <text evidence="11">Involved in protein export. Acts as a chaperone by maintaining the newly synthesized protein in an open conformation. Functions as a peptidyl-prolyl cis-trans isomerase.</text>
</comment>
<accession>A0A7X4W5K7</accession>
<dbReference type="Gene3D" id="3.10.50.40">
    <property type="match status" value="1"/>
</dbReference>
<sequence length="454" mass="50499">MQVSVDTTSQIERRITVQVPAAEIDEAVNARLKDAAKNVRMDGFRRGKVPMSVIRQRYGSDVRNEVVGEVMRERYVRAISENELNPAGFPQIEPTVNEAGKDLEFVATLEVYPEVELAPIEGTEVERPVVEVTEADVDEMIDTLRKQNAAWDEVERAAEDGDQLTIDFQGFLGEEPFEGGSAEGHDLVIGSGSFIPGFEEQLIGAQAGEEKEIKVTFPEDYQAENLAGQEATFKVTVHTVKGKTLPEVDAEFVQKFGVEDGDLDKFRTEVKKNMTREASQAVDNRVKQQVLTALQKANEIPVPQALVQQETDGLKRQAAQQFGLGEDFDVSQLPNELFEEQARSRVEVGLLLAEVIKSNELEASDDEIRAKVQELAEQYQEPEQVVEHYMGNDQLKTQVKSAILEEKAVDVLLAQATVKDVEMSYQDVLAAAQQQEEADEEEGSEEAGEQERQA</sequence>
<organism evidence="16 17">
    <name type="scientific">Halomonas alimentaria</name>
    <dbReference type="NCBI Taxonomy" id="147248"/>
    <lineage>
        <taxon>Bacteria</taxon>
        <taxon>Pseudomonadati</taxon>
        <taxon>Pseudomonadota</taxon>
        <taxon>Gammaproteobacteria</taxon>
        <taxon>Oceanospirillales</taxon>
        <taxon>Halomonadaceae</taxon>
        <taxon>Halomonas</taxon>
    </lineage>
</organism>
<dbReference type="NCBIfam" id="TIGR00115">
    <property type="entry name" value="tig"/>
    <property type="match status" value="1"/>
</dbReference>
<dbReference type="InterPro" id="IPR001179">
    <property type="entry name" value="PPIase_FKBP_dom"/>
</dbReference>
<evidence type="ECO:0000256" key="5">
    <source>
        <dbReference type="ARBA" id="ARBA00022618"/>
    </source>
</evidence>
<keyword evidence="7 11" id="KW-0143">Chaperone</keyword>
<evidence type="ECO:0000256" key="6">
    <source>
        <dbReference type="ARBA" id="ARBA00023110"/>
    </source>
</evidence>
<dbReference type="GO" id="GO:0043022">
    <property type="term" value="F:ribosome binding"/>
    <property type="evidence" value="ECO:0007669"/>
    <property type="project" value="TreeGrafter"/>
</dbReference>
<dbReference type="Gene3D" id="3.30.70.1050">
    <property type="entry name" value="Trigger factor ribosome-binding domain"/>
    <property type="match status" value="1"/>
</dbReference>
<evidence type="ECO:0000256" key="4">
    <source>
        <dbReference type="ARBA" id="ARBA00016902"/>
    </source>
</evidence>
<dbReference type="GO" id="GO:0051301">
    <property type="term" value="P:cell division"/>
    <property type="evidence" value="ECO:0007669"/>
    <property type="project" value="UniProtKB-KW"/>
</dbReference>
<dbReference type="PANTHER" id="PTHR30560:SF3">
    <property type="entry name" value="TRIGGER FACTOR-LIKE PROTEIN TIG, CHLOROPLASTIC"/>
    <property type="match status" value="1"/>
</dbReference>
<evidence type="ECO:0000256" key="12">
    <source>
        <dbReference type="PROSITE-ProRule" id="PRU00277"/>
    </source>
</evidence>
<name>A0A7X4W5K7_9GAMM</name>
<proteinExistence type="inferred from homology"/>
<evidence type="ECO:0000256" key="2">
    <source>
        <dbReference type="ARBA" id="ARBA00005464"/>
    </source>
</evidence>
<comment type="subcellular location">
    <subcellularLocation>
        <location evidence="11">Cytoplasm</location>
    </subcellularLocation>
    <text evidence="11">About half TF is bound to the ribosome near the polypeptide exit tunnel while the other half is free in the cytoplasm.</text>
</comment>
<dbReference type="PANTHER" id="PTHR30560">
    <property type="entry name" value="TRIGGER FACTOR CHAPERONE AND PEPTIDYL-PROLYL CIS/TRANS ISOMERASE"/>
    <property type="match status" value="1"/>
</dbReference>
<dbReference type="InterPro" id="IPR008880">
    <property type="entry name" value="Trigger_fac_C"/>
</dbReference>
<comment type="similarity">
    <text evidence="2 11 13">Belongs to the FKBP-type PPIase family. Tig subfamily.</text>
</comment>
<keyword evidence="8 11" id="KW-0413">Isomerase</keyword>
<gene>
    <name evidence="11" type="primary">tig</name>
    <name evidence="16" type="ORF">GRB96_10205</name>
</gene>
<dbReference type="Pfam" id="PF05697">
    <property type="entry name" value="Trigger_N"/>
    <property type="match status" value="1"/>
</dbReference>
<evidence type="ECO:0000313" key="16">
    <source>
        <dbReference type="EMBL" id="NAW34783.1"/>
    </source>
</evidence>
<keyword evidence="5 11" id="KW-0132">Cell division</keyword>
<dbReference type="EMBL" id="WUTT01000001">
    <property type="protein sequence ID" value="NAW34783.1"/>
    <property type="molecule type" value="Genomic_DNA"/>
</dbReference>
<evidence type="ECO:0000256" key="14">
    <source>
        <dbReference type="SAM" id="MobiDB-lite"/>
    </source>
</evidence>
<evidence type="ECO:0000313" key="17">
    <source>
        <dbReference type="Proteomes" id="UP000487929"/>
    </source>
</evidence>
<dbReference type="InterPro" id="IPR037041">
    <property type="entry name" value="Trigger_fac_C_sf"/>
</dbReference>
<dbReference type="RefSeq" id="WP_161432034.1">
    <property type="nucleotide sequence ID" value="NZ_WUTT01000001.1"/>
</dbReference>
<comment type="domain">
    <text evidence="11">Consists of 3 domains; the N-terminus binds the ribosome, the middle domain has PPIase activity, while the C-terminus has intrinsic chaperone activity on its own.</text>
</comment>
<comment type="catalytic activity">
    <reaction evidence="1 11 12">
        <text>[protein]-peptidylproline (omega=180) = [protein]-peptidylproline (omega=0)</text>
        <dbReference type="Rhea" id="RHEA:16237"/>
        <dbReference type="Rhea" id="RHEA-COMP:10747"/>
        <dbReference type="Rhea" id="RHEA-COMP:10748"/>
        <dbReference type="ChEBI" id="CHEBI:83833"/>
        <dbReference type="ChEBI" id="CHEBI:83834"/>
        <dbReference type="EC" id="5.2.1.8"/>
    </reaction>
</comment>
<keyword evidence="11" id="KW-0963">Cytoplasm</keyword>
<dbReference type="GO" id="GO:0043335">
    <property type="term" value="P:protein unfolding"/>
    <property type="evidence" value="ECO:0007669"/>
    <property type="project" value="TreeGrafter"/>
</dbReference>
<dbReference type="HAMAP" id="MF_00303">
    <property type="entry name" value="Trigger_factor_Tig"/>
    <property type="match status" value="1"/>
</dbReference>
<dbReference type="Gene3D" id="1.10.3120.10">
    <property type="entry name" value="Trigger factor, C-terminal domain"/>
    <property type="match status" value="1"/>
</dbReference>
<dbReference type="EC" id="5.2.1.8" evidence="3 11"/>
<dbReference type="Proteomes" id="UP000487929">
    <property type="component" value="Unassembled WGS sequence"/>
</dbReference>
<dbReference type="SUPFAM" id="SSF54534">
    <property type="entry name" value="FKBP-like"/>
    <property type="match status" value="1"/>
</dbReference>
<dbReference type="GO" id="GO:0003755">
    <property type="term" value="F:peptidyl-prolyl cis-trans isomerase activity"/>
    <property type="evidence" value="ECO:0007669"/>
    <property type="project" value="UniProtKB-UniRule"/>
</dbReference>
<evidence type="ECO:0000256" key="7">
    <source>
        <dbReference type="ARBA" id="ARBA00023186"/>
    </source>
</evidence>
<feature type="domain" description="PPIase FKBP-type" evidence="15">
    <location>
        <begin position="161"/>
        <end position="243"/>
    </location>
</feature>
<comment type="caution">
    <text evidence="16">The sequence shown here is derived from an EMBL/GenBank/DDBJ whole genome shotgun (WGS) entry which is preliminary data.</text>
</comment>
<keyword evidence="6 11" id="KW-0697">Rotamase</keyword>
<dbReference type="GO" id="GO:0044183">
    <property type="term" value="F:protein folding chaperone"/>
    <property type="evidence" value="ECO:0007669"/>
    <property type="project" value="TreeGrafter"/>
</dbReference>
<feature type="compositionally biased region" description="Acidic residues" evidence="14">
    <location>
        <begin position="436"/>
        <end position="448"/>
    </location>
</feature>
<dbReference type="InterPro" id="IPR036611">
    <property type="entry name" value="Trigger_fac_ribosome-bd_sf"/>
</dbReference>
<dbReference type="SUPFAM" id="SSF102735">
    <property type="entry name" value="Trigger factor ribosome-binding domain"/>
    <property type="match status" value="1"/>
</dbReference>
<dbReference type="GO" id="GO:0005737">
    <property type="term" value="C:cytoplasm"/>
    <property type="evidence" value="ECO:0007669"/>
    <property type="project" value="UniProtKB-SubCell"/>
</dbReference>
<evidence type="ECO:0000256" key="11">
    <source>
        <dbReference type="HAMAP-Rule" id="MF_00303"/>
    </source>
</evidence>
<dbReference type="Pfam" id="PF05698">
    <property type="entry name" value="Trigger_C"/>
    <property type="match status" value="1"/>
</dbReference>
<dbReference type="GO" id="GO:0051083">
    <property type="term" value="P:'de novo' cotranslational protein folding"/>
    <property type="evidence" value="ECO:0007669"/>
    <property type="project" value="TreeGrafter"/>
</dbReference>
<dbReference type="SUPFAM" id="SSF109998">
    <property type="entry name" value="Triger factor/SurA peptide-binding domain-like"/>
    <property type="match status" value="1"/>
</dbReference>
<dbReference type="InterPro" id="IPR027304">
    <property type="entry name" value="Trigger_fact/SurA_dom_sf"/>
</dbReference>
<protein>
    <recommendedName>
        <fullName evidence="4 11">Trigger factor</fullName>
        <shortName evidence="11">TF</shortName>
        <ecNumber evidence="3 11">5.2.1.8</ecNumber>
    </recommendedName>
    <alternativeName>
        <fullName evidence="10 11">PPIase</fullName>
    </alternativeName>
</protein>
<dbReference type="PROSITE" id="PS50059">
    <property type="entry name" value="FKBP_PPIASE"/>
    <property type="match status" value="1"/>
</dbReference>
<dbReference type="GO" id="GO:0015031">
    <property type="term" value="P:protein transport"/>
    <property type="evidence" value="ECO:0007669"/>
    <property type="project" value="UniProtKB-UniRule"/>
</dbReference>
<dbReference type="Pfam" id="PF00254">
    <property type="entry name" value="FKBP_C"/>
    <property type="match status" value="1"/>
</dbReference>
<dbReference type="FunFam" id="3.10.50.40:FF:000001">
    <property type="entry name" value="Trigger factor"/>
    <property type="match status" value="1"/>
</dbReference>